<evidence type="ECO:0000256" key="1">
    <source>
        <dbReference type="ARBA" id="ARBA00022598"/>
    </source>
</evidence>
<evidence type="ECO:0000259" key="6">
    <source>
        <dbReference type="PROSITE" id="PS50975"/>
    </source>
</evidence>
<evidence type="ECO:0000256" key="4">
    <source>
        <dbReference type="ARBA" id="ARBA00023134"/>
    </source>
</evidence>
<keyword evidence="2 5" id="KW-0547">Nucleotide-binding</keyword>
<dbReference type="PROSITE" id="PS00300">
    <property type="entry name" value="SRP54"/>
    <property type="match status" value="1"/>
</dbReference>
<evidence type="ECO:0000256" key="3">
    <source>
        <dbReference type="ARBA" id="ARBA00022840"/>
    </source>
</evidence>
<dbReference type="InterPro" id="IPR003781">
    <property type="entry name" value="CoA-bd"/>
</dbReference>
<dbReference type="Proteomes" id="UP001597181">
    <property type="component" value="Unassembled WGS sequence"/>
</dbReference>
<dbReference type="InterPro" id="IPR032875">
    <property type="entry name" value="Succ_CoA_lig_flav_dom"/>
</dbReference>
<accession>A0ABW3TS00</accession>
<dbReference type="SUPFAM" id="SSF52210">
    <property type="entry name" value="Succinyl-CoA synthetase domains"/>
    <property type="match status" value="2"/>
</dbReference>
<dbReference type="InterPro" id="IPR000897">
    <property type="entry name" value="SRP54_GTPase_dom"/>
</dbReference>
<dbReference type="InterPro" id="IPR051538">
    <property type="entry name" value="Acyl-CoA_Synth/Transferase"/>
</dbReference>
<keyword evidence="4" id="KW-0342">GTP-binding</keyword>
<dbReference type="InterPro" id="IPR036291">
    <property type="entry name" value="NAD(P)-bd_dom_sf"/>
</dbReference>
<dbReference type="SUPFAM" id="SSF51735">
    <property type="entry name" value="NAD(P)-binding Rossmann-fold domains"/>
    <property type="match status" value="1"/>
</dbReference>
<protein>
    <submittedName>
        <fullName evidence="7">Acetate--CoA ligase family protein</fullName>
    </submittedName>
</protein>
<dbReference type="Gene3D" id="3.30.470.20">
    <property type="entry name" value="ATP-grasp fold, B domain"/>
    <property type="match status" value="1"/>
</dbReference>
<evidence type="ECO:0000313" key="8">
    <source>
        <dbReference type="Proteomes" id="UP001597181"/>
    </source>
</evidence>
<dbReference type="Pfam" id="PF13380">
    <property type="entry name" value="CoA_binding_2"/>
    <property type="match status" value="1"/>
</dbReference>
<dbReference type="Gene3D" id="3.40.50.720">
    <property type="entry name" value="NAD(P)-binding Rossmann-like Domain"/>
    <property type="match status" value="1"/>
</dbReference>
<dbReference type="Gene3D" id="3.30.1490.20">
    <property type="entry name" value="ATP-grasp fold, A domain"/>
    <property type="match status" value="1"/>
</dbReference>
<keyword evidence="8" id="KW-1185">Reference proteome</keyword>
<gene>
    <name evidence="7" type="ORF">ACFQ3U_14825</name>
</gene>
<proteinExistence type="predicted"/>
<organism evidence="7 8">
    <name type="scientific">Leucobacter albus</name>
    <dbReference type="NCBI Taxonomy" id="272210"/>
    <lineage>
        <taxon>Bacteria</taxon>
        <taxon>Bacillati</taxon>
        <taxon>Actinomycetota</taxon>
        <taxon>Actinomycetes</taxon>
        <taxon>Micrococcales</taxon>
        <taxon>Microbacteriaceae</taxon>
        <taxon>Leucobacter</taxon>
    </lineage>
</organism>
<keyword evidence="1 7" id="KW-0436">Ligase</keyword>
<dbReference type="InterPro" id="IPR016102">
    <property type="entry name" value="Succinyl-CoA_synth-like"/>
</dbReference>
<dbReference type="Pfam" id="PF13607">
    <property type="entry name" value="Succ_CoA_lig"/>
    <property type="match status" value="1"/>
</dbReference>
<sequence length="683" mass="69570">MMLVSASSARLDDGAVTTAFGNPGSVAVVGASGDPAKWGHWLAKGAQSGAHRRPVYFVNRGGAEVLGVPSYRSLGDLPEVPELVAIAVPGHLVAGVIREALGLGSRAFVVVAAAMAEEAETAALLREHGARMIGPNSLGIYSAEGELQLMWGSMRPGSLAIVSQSGQLGSEIAAIGARAGVGVSRFVSLGNQTDMGAAEVVRSIIGDAPTRTIGLYVEDFSDASNLFAAIAEATAAGIGVILLTTGASDASRELAQSHTGAMTSSMDLVDAACRAAGALRVRTPAELVQIASYLHRRNAPAGPRVAVISDSGGQGGIAADVAAGLGIELPELSSALRARLDALLSAAASSRNPIDLAGSGEASLDVYAQLPGLLADSGEVDAIVLSGYFCSYGHDMPALVAAESAVADRLAAVTAVPVVVHAMAPDSAVSQRLRDAGVPVTGRIEDALLALSAARRLGHAHGVAPAEGPALRGVTQTEIRSELAAAGIPFPDFRIVRDAEQAAAAATELGGTVVLKAAWLAHKTEAGGVTLGLQGPSATRSAFRAMHARIGDGDFTVEVQDTREHFAEYIVSARRDPAFGPIVSVGAGGTGTEIWGDIALERAPVSRETALGMIARLRSAPLLEPWRGRAALDTEALVGVIMRLSAVLTASPGVTEIEINPVRVGINGALAVDCLAVIAEGRP</sequence>
<evidence type="ECO:0000256" key="5">
    <source>
        <dbReference type="PROSITE-ProRule" id="PRU00409"/>
    </source>
</evidence>
<dbReference type="Gene3D" id="3.40.50.261">
    <property type="entry name" value="Succinyl-CoA synthetase domains"/>
    <property type="match status" value="2"/>
</dbReference>
<dbReference type="SMART" id="SM00881">
    <property type="entry name" value="CoA_binding"/>
    <property type="match status" value="1"/>
</dbReference>
<dbReference type="InterPro" id="IPR013815">
    <property type="entry name" value="ATP_grasp_subdomain_1"/>
</dbReference>
<dbReference type="RefSeq" id="WP_343961494.1">
    <property type="nucleotide sequence ID" value="NZ_BAAAKZ010000012.1"/>
</dbReference>
<dbReference type="PANTHER" id="PTHR43334:SF1">
    <property type="entry name" value="3-HYDROXYPROPIONATE--COA LIGASE [ADP-FORMING]"/>
    <property type="match status" value="1"/>
</dbReference>
<dbReference type="GO" id="GO:0016874">
    <property type="term" value="F:ligase activity"/>
    <property type="evidence" value="ECO:0007669"/>
    <property type="project" value="UniProtKB-KW"/>
</dbReference>
<dbReference type="SUPFAM" id="SSF56059">
    <property type="entry name" value="Glutathione synthetase ATP-binding domain-like"/>
    <property type="match status" value="1"/>
</dbReference>
<dbReference type="Pfam" id="PF13549">
    <property type="entry name" value="ATP-grasp_5"/>
    <property type="match status" value="1"/>
</dbReference>
<name>A0ABW3TS00_9MICO</name>
<evidence type="ECO:0000313" key="7">
    <source>
        <dbReference type="EMBL" id="MFD1203170.1"/>
    </source>
</evidence>
<comment type="caution">
    <text evidence="7">The sequence shown here is derived from an EMBL/GenBank/DDBJ whole genome shotgun (WGS) entry which is preliminary data.</text>
</comment>
<dbReference type="EMBL" id="JBHTLY010000009">
    <property type="protein sequence ID" value="MFD1203170.1"/>
    <property type="molecule type" value="Genomic_DNA"/>
</dbReference>
<dbReference type="InterPro" id="IPR011761">
    <property type="entry name" value="ATP-grasp"/>
</dbReference>
<dbReference type="PROSITE" id="PS50975">
    <property type="entry name" value="ATP_GRASP"/>
    <property type="match status" value="1"/>
</dbReference>
<keyword evidence="3 5" id="KW-0067">ATP-binding</keyword>
<dbReference type="PANTHER" id="PTHR43334">
    <property type="entry name" value="ACETATE--COA LIGASE [ADP-FORMING]"/>
    <property type="match status" value="1"/>
</dbReference>
<feature type="domain" description="ATP-grasp" evidence="6">
    <location>
        <begin position="480"/>
        <end position="531"/>
    </location>
</feature>
<reference evidence="8" key="1">
    <citation type="journal article" date="2019" name="Int. J. Syst. Evol. Microbiol.">
        <title>The Global Catalogue of Microorganisms (GCM) 10K type strain sequencing project: providing services to taxonomists for standard genome sequencing and annotation.</title>
        <authorList>
            <consortium name="The Broad Institute Genomics Platform"/>
            <consortium name="The Broad Institute Genome Sequencing Center for Infectious Disease"/>
            <person name="Wu L."/>
            <person name="Ma J."/>
        </authorList>
    </citation>
    <scope>NUCLEOTIDE SEQUENCE [LARGE SCALE GENOMIC DNA]</scope>
    <source>
        <strain evidence="8">CCUG 50213</strain>
    </source>
</reference>
<evidence type="ECO:0000256" key="2">
    <source>
        <dbReference type="ARBA" id="ARBA00022741"/>
    </source>
</evidence>